<gene>
    <name evidence="6" type="primary">101898318</name>
    <name evidence="8" type="synonym">LOC101898318</name>
</gene>
<dbReference type="GO" id="GO:0005634">
    <property type="term" value="C:nucleus"/>
    <property type="evidence" value="ECO:0007669"/>
    <property type="project" value="TreeGrafter"/>
</dbReference>
<dbReference type="VEuPathDB" id="VectorBase:MDOMA2_013490"/>
<evidence type="ECO:0000313" key="8">
    <source>
        <dbReference type="RefSeq" id="XP_005183748.1"/>
    </source>
</evidence>
<evidence type="ECO:0000313" key="7">
    <source>
        <dbReference type="Proteomes" id="UP001652621"/>
    </source>
</evidence>
<dbReference type="GO" id="GO:0008073">
    <property type="term" value="F:ornithine decarboxylase inhibitor activity"/>
    <property type="evidence" value="ECO:0007669"/>
    <property type="project" value="InterPro"/>
</dbReference>
<evidence type="ECO:0000256" key="2">
    <source>
        <dbReference type="ARBA" id="ARBA00011836"/>
    </source>
</evidence>
<dbReference type="PANTHER" id="PTHR10279:SF10">
    <property type="entry name" value="ORNITHINE DECARBOXYLASE ANTIZYME"/>
    <property type="match status" value="1"/>
</dbReference>
<dbReference type="Gene3D" id="3.40.630.60">
    <property type="match status" value="1"/>
</dbReference>
<evidence type="ECO:0000256" key="3">
    <source>
        <dbReference type="ARBA" id="ARBA00017712"/>
    </source>
</evidence>
<dbReference type="SUPFAM" id="SSF55729">
    <property type="entry name" value="Acyl-CoA N-acyltransferases (Nat)"/>
    <property type="match status" value="1"/>
</dbReference>
<dbReference type="PROSITE" id="PS01337">
    <property type="entry name" value="ODC_AZ"/>
    <property type="match status" value="1"/>
</dbReference>
<feature type="compositionally biased region" description="Low complexity" evidence="5">
    <location>
        <begin position="103"/>
        <end position="139"/>
    </location>
</feature>
<dbReference type="InterPro" id="IPR002993">
    <property type="entry name" value="ODC_AZ"/>
</dbReference>
<reference evidence="8" key="2">
    <citation type="submission" date="2025-04" db="UniProtKB">
        <authorList>
            <consortium name="RefSeq"/>
        </authorList>
    </citation>
    <scope>IDENTIFICATION</scope>
    <source>
        <strain evidence="8">Aabys</strain>
    </source>
</reference>
<dbReference type="VEuPathDB" id="VectorBase:MDOA014060"/>
<dbReference type="AlphaFoldDB" id="A0A1I8NDF4"/>
<dbReference type="eggNOG" id="KOG4387">
    <property type="taxonomic scope" value="Eukaryota"/>
</dbReference>
<reference evidence="6" key="1">
    <citation type="submission" date="2020-05" db="UniProtKB">
        <authorList>
            <consortium name="EnsemblMetazoa"/>
        </authorList>
    </citation>
    <scope>IDENTIFICATION</scope>
    <source>
        <strain evidence="6">Aabys</strain>
    </source>
</reference>
<comment type="similarity">
    <text evidence="1">Belongs to the ODC antizyme family.</text>
</comment>
<sequence length="275" mass="30276">MMAAAIGVTITDCDNHQVHFANSSDPLSSSSRREFTESVLGANCAENKLRTISTSSCATNMSTESYCISLGVGPLWWSDVPTHHRTDHDRASLLTGYTRKSSVDSSGGSSVFDRSNNGSSGGSRSVSTSSASSECSDSDVQSIYSDDDCQEIVKQILNQDHPTRISIKLHVTETKFTKWECVLNPENDILYVAMPDKLAPEASQQTFLSLLEFAEDKLEVDAVVMCVRKDRADRARILESFLLMGFEPLSRKAPEAPPAAIKDVENFFLIYRIEE</sequence>
<dbReference type="STRING" id="7370.A0A1I8NDF4"/>
<dbReference type="Pfam" id="PF02100">
    <property type="entry name" value="ODC_AZ"/>
    <property type="match status" value="1"/>
</dbReference>
<dbReference type="EnsemblMetazoa" id="MDOA014060-RA">
    <property type="protein sequence ID" value="MDOA014060-PA"/>
    <property type="gene ID" value="MDOA014060"/>
</dbReference>
<dbReference type="PANTHER" id="PTHR10279">
    <property type="entry name" value="ORNITHINE DECARBOXYLASE ANTIZYME"/>
    <property type="match status" value="1"/>
</dbReference>
<evidence type="ECO:0000256" key="1">
    <source>
        <dbReference type="ARBA" id="ARBA00008796"/>
    </source>
</evidence>
<dbReference type="OrthoDB" id="5959761at2759"/>
<organism evidence="6">
    <name type="scientific">Musca domestica</name>
    <name type="common">House fly</name>
    <dbReference type="NCBI Taxonomy" id="7370"/>
    <lineage>
        <taxon>Eukaryota</taxon>
        <taxon>Metazoa</taxon>
        <taxon>Ecdysozoa</taxon>
        <taxon>Arthropoda</taxon>
        <taxon>Hexapoda</taxon>
        <taxon>Insecta</taxon>
        <taxon>Pterygota</taxon>
        <taxon>Neoptera</taxon>
        <taxon>Endopterygota</taxon>
        <taxon>Diptera</taxon>
        <taxon>Brachycera</taxon>
        <taxon>Muscomorpha</taxon>
        <taxon>Muscoidea</taxon>
        <taxon>Muscidae</taxon>
        <taxon>Musca</taxon>
    </lineage>
</organism>
<dbReference type="InterPro" id="IPR038581">
    <property type="entry name" value="ODC_AZ_sf"/>
</dbReference>
<dbReference type="InterPro" id="IPR016181">
    <property type="entry name" value="Acyl_CoA_acyltransferase"/>
</dbReference>
<keyword evidence="4" id="KW-0688">Ribosomal frameshifting</keyword>
<dbReference type="GO" id="GO:0045732">
    <property type="term" value="P:positive regulation of protein catabolic process"/>
    <property type="evidence" value="ECO:0007669"/>
    <property type="project" value="TreeGrafter"/>
</dbReference>
<feature type="region of interest" description="Disordered" evidence="5">
    <location>
        <begin position="99"/>
        <end position="139"/>
    </location>
</feature>
<evidence type="ECO:0000256" key="5">
    <source>
        <dbReference type="SAM" id="MobiDB-lite"/>
    </source>
</evidence>
<keyword evidence="7" id="KW-1185">Reference proteome</keyword>
<evidence type="ECO:0000313" key="6">
    <source>
        <dbReference type="EnsemblMetazoa" id="MDOA014060-PA"/>
    </source>
</evidence>
<dbReference type="GO" id="GO:0005737">
    <property type="term" value="C:cytoplasm"/>
    <property type="evidence" value="ECO:0007669"/>
    <property type="project" value="TreeGrafter"/>
</dbReference>
<comment type="subunit">
    <text evidence="2">Interacts with ODC1 and thereby sterically blocks ODC homodimerization.</text>
</comment>
<name>A0A1I8NDF4_MUSDO</name>
<dbReference type="RefSeq" id="XP_005183748.1">
    <property type="nucleotide sequence ID" value="XM_005183691.3"/>
</dbReference>
<dbReference type="GO" id="GO:0075523">
    <property type="term" value="P:viral translational frameshifting"/>
    <property type="evidence" value="ECO:0007669"/>
    <property type="project" value="UniProtKB-KW"/>
</dbReference>
<accession>A0A1I8NDF4</accession>
<dbReference type="Proteomes" id="UP001652621">
    <property type="component" value="Unplaced"/>
</dbReference>
<protein>
    <recommendedName>
        <fullName evidence="3">Ornithine decarboxylase antizyme</fullName>
    </recommendedName>
</protein>
<evidence type="ECO:0000256" key="4">
    <source>
        <dbReference type="ARBA" id="ARBA00022758"/>
    </source>
</evidence>
<proteinExistence type="inferred from homology"/>
<dbReference type="KEGG" id="mde:101898318"/>